<dbReference type="PANTHER" id="PTHR37984:SF7">
    <property type="entry name" value="INTEGRASE CATALYTIC DOMAIN-CONTAINING PROTEIN"/>
    <property type="match status" value="1"/>
</dbReference>
<accession>A0ABY7FQ48</accession>
<dbReference type="InterPro" id="IPR043502">
    <property type="entry name" value="DNA/RNA_pol_sf"/>
</dbReference>
<dbReference type="Proteomes" id="UP001164746">
    <property type="component" value="Chromosome 13"/>
</dbReference>
<dbReference type="PANTHER" id="PTHR37984">
    <property type="entry name" value="PROTEIN CBG26694"/>
    <property type="match status" value="1"/>
</dbReference>
<dbReference type="Gene3D" id="3.10.10.10">
    <property type="entry name" value="HIV Type 1 Reverse Transcriptase, subunit A, domain 1"/>
    <property type="match status" value="1"/>
</dbReference>
<dbReference type="InterPro" id="IPR050951">
    <property type="entry name" value="Retrovirus_Pol_polyprotein"/>
</dbReference>
<evidence type="ECO:0000313" key="1">
    <source>
        <dbReference type="EMBL" id="WAR22838.1"/>
    </source>
</evidence>
<organism evidence="1 2">
    <name type="scientific">Mya arenaria</name>
    <name type="common">Soft-shell clam</name>
    <dbReference type="NCBI Taxonomy" id="6604"/>
    <lineage>
        <taxon>Eukaryota</taxon>
        <taxon>Metazoa</taxon>
        <taxon>Spiralia</taxon>
        <taxon>Lophotrochozoa</taxon>
        <taxon>Mollusca</taxon>
        <taxon>Bivalvia</taxon>
        <taxon>Autobranchia</taxon>
        <taxon>Heteroconchia</taxon>
        <taxon>Euheterodonta</taxon>
        <taxon>Imparidentia</taxon>
        <taxon>Neoheterodontei</taxon>
        <taxon>Myida</taxon>
        <taxon>Myoidea</taxon>
        <taxon>Myidae</taxon>
        <taxon>Mya</taxon>
    </lineage>
</organism>
<reference evidence="1" key="1">
    <citation type="submission" date="2022-11" db="EMBL/GenBank/DDBJ databases">
        <title>Centuries of genome instability and evolution in soft-shell clam transmissible cancer (bioRxiv).</title>
        <authorList>
            <person name="Hart S.F.M."/>
            <person name="Yonemitsu M.A."/>
            <person name="Giersch R.M."/>
            <person name="Beal B.F."/>
            <person name="Arriagada G."/>
            <person name="Davis B.W."/>
            <person name="Ostrander E.A."/>
            <person name="Goff S.P."/>
            <person name="Metzger M.J."/>
        </authorList>
    </citation>
    <scope>NUCLEOTIDE SEQUENCE</scope>
    <source>
        <strain evidence="1">MELC-2E11</strain>
        <tissue evidence="1">Siphon/mantle</tissue>
    </source>
</reference>
<dbReference type="EMBL" id="CP111024">
    <property type="protein sequence ID" value="WAR22838.1"/>
    <property type="molecule type" value="Genomic_DNA"/>
</dbReference>
<proteinExistence type="predicted"/>
<protein>
    <recommendedName>
        <fullName evidence="3">Reverse transcriptase</fullName>
    </recommendedName>
</protein>
<dbReference type="SUPFAM" id="SSF56672">
    <property type="entry name" value="DNA/RNA polymerases"/>
    <property type="match status" value="1"/>
</dbReference>
<dbReference type="Gene3D" id="3.30.70.270">
    <property type="match status" value="1"/>
</dbReference>
<name>A0ABY7FQ48_MYAAR</name>
<evidence type="ECO:0000313" key="2">
    <source>
        <dbReference type="Proteomes" id="UP001164746"/>
    </source>
</evidence>
<sequence length="239" mass="27127">MLLRSPQTEQIHMVKQEMNRAKGYQNRRKTHKCASDVELHGRPQCPAVGTMCRGCDNKTKRVHEVLHMYSSGAEALTDGDESCYVEDRSFLGAVNGQNDEQWTINFKVMQERIIFKIDTGAYVTVIPDYVNKLIGSPPVDQPTDFFAGMVVVPKPKNKKNKFAERYYLLPVEYQSLGSLSGPKYFSKLDANSGFYQVKIAEESKLLTKFITSIGRVAYYRLPIGLTSSSEYFQKKIVNT</sequence>
<keyword evidence="2" id="KW-1185">Reference proteome</keyword>
<dbReference type="InterPro" id="IPR043128">
    <property type="entry name" value="Rev_trsase/Diguanyl_cyclase"/>
</dbReference>
<evidence type="ECO:0008006" key="3">
    <source>
        <dbReference type="Google" id="ProtNLM"/>
    </source>
</evidence>
<gene>
    <name evidence="1" type="ORF">MAR_036507</name>
</gene>